<dbReference type="PRINTS" id="PR00260">
    <property type="entry name" value="CHEMTRNSDUCR"/>
</dbReference>
<dbReference type="PROSITE" id="PS50111">
    <property type="entry name" value="CHEMOTAXIS_TRANSDUC_2"/>
    <property type="match status" value="1"/>
</dbReference>
<protein>
    <submittedName>
        <fullName evidence="5">Methyl-accepting chemotaxis protein</fullName>
    </submittedName>
</protein>
<feature type="domain" description="Methyl-accepting transducer" evidence="4">
    <location>
        <begin position="64"/>
        <end position="264"/>
    </location>
</feature>
<dbReference type="SUPFAM" id="SSF58104">
    <property type="entry name" value="Methyl-accepting chemotaxis protein (MCP) signaling domain"/>
    <property type="match status" value="1"/>
</dbReference>
<sequence>MLDGDAGVSGADDQALARDTLARDLGRMVGNLWDRLAVITGEVGVVTGDVGARSGDCRSLQMAAETMTGSNAAIHDSAAASAEKARTAASQTRSAQQAMATASARIGTLCRSVQEMETRLLHLERTLGEISEVSRSIGSIASQTRLLALNATIEAARAGEAGKGFAVVAGEVKALAQETSDATAQINGTVTALTALVSDLMTESAANLSNAEEADQATSSLSAVLAELTEEFSGVEQAVTSIAADSSRNLSECRTVSEAVAVMAGGLGRDAAHLTKAADQTAEVMDLAQKMITDIVSRDIDVAETQVVRTMQAAAARITAAINAGLEKGRLTLSDLFDEQYQPVPGSNPQQVMTRFTAFMDEVLPPVQEALLESDPRIAFCATVDRNGYLPTHNRKYSHPQGPDPVWNTANCRNRRIFNDPVGLHSARSTAPFTLKTYRRDMGGGTYVMLKEVAVPLTLGGRHWGAFRMCYSV</sequence>
<dbReference type="Proteomes" id="UP000544872">
    <property type="component" value="Unassembled WGS sequence"/>
</dbReference>
<dbReference type="InterPro" id="IPR004089">
    <property type="entry name" value="MCPsignal_dom"/>
</dbReference>
<dbReference type="Gene3D" id="1.10.287.950">
    <property type="entry name" value="Methyl-accepting chemotaxis protein"/>
    <property type="match status" value="1"/>
</dbReference>
<evidence type="ECO:0000259" key="4">
    <source>
        <dbReference type="PROSITE" id="PS50111"/>
    </source>
</evidence>
<evidence type="ECO:0000256" key="2">
    <source>
        <dbReference type="ARBA" id="ARBA00029447"/>
    </source>
</evidence>
<evidence type="ECO:0000313" key="5">
    <source>
        <dbReference type="EMBL" id="MBB6212063.1"/>
    </source>
</evidence>
<accession>A0A7W9ZIE5</accession>
<dbReference type="InterPro" id="IPR004090">
    <property type="entry name" value="Chemotax_Me-accpt_rcpt"/>
</dbReference>
<dbReference type="SMART" id="SM00283">
    <property type="entry name" value="MA"/>
    <property type="match status" value="1"/>
</dbReference>
<evidence type="ECO:0000256" key="1">
    <source>
        <dbReference type="ARBA" id="ARBA00023224"/>
    </source>
</evidence>
<keyword evidence="1 3" id="KW-0807">Transducer</keyword>
<evidence type="ECO:0000256" key="3">
    <source>
        <dbReference type="PROSITE-ProRule" id="PRU00284"/>
    </source>
</evidence>
<dbReference type="GO" id="GO:0007165">
    <property type="term" value="P:signal transduction"/>
    <property type="evidence" value="ECO:0007669"/>
    <property type="project" value="UniProtKB-KW"/>
</dbReference>
<name>A0A7W9ZIE5_NOVIT</name>
<dbReference type="EMBL" id="JACIIX010000016">
    <property type="protein sequence ID" value="MBB6212063.1"/>
    <property type="molecule type" value="Genomic_DNA"/>
</dbReference>
<dbReference type="Pfam" id="PF00015">
    <property type="entry name" value="MCPsignal"/>
    <property type="match status" value="1"/>
</dbReference>
<dbReference type="RefSeq" id="WP_184265383.1">
    <property type="nucleotide sequence ID" value="NZ_JACIIX010000016.1"/>
</dbReference>
<dbReference type="GO" id="GO:0016020">
    <property type="term" value="C:membrane"/>
    <property type="evidence" value="ECO:0007669"/>
    <property type="project" value="InterPro"/>
</dbReference>
<reference evidence="5 6" key="1">
    <citation type="submission" date="2020-08" db="EMBL/GenBank/DDBJ databases">
        <title>Genomic Encyclopedia of Type Strains, Phase IV (KMG-IV): sequencing the most valuable type-strain genomes for metagenomic binning, comparative biology and taxonomic classification.</title>
        <authorList>
            <person name="Goeker M."/>
        </authorList>
    </citation>
    <scope>NUCLEOTIDE SEQUENCE [LARGE SCALE GENOMIC DNA]</scope>
    <source>
        <strain evidence="5 6">DSM 11590</strain>
    </source>
</reference>
<gene>
    <name evidence="5" type="ORF">FHS48_003510</name>
</gene>
<dbReference type="PANTHER" id="PTHR32089">
    <property type="entry name" value="METHYL-ACCEPTING CHEMOTAXIS PROTEIN MCPB"/>
    <property type="match status" value="1"/>
</dbReference>
<dbReference type="AlphaFoldDB" id="A0A7W9ZIE5"/>
<comment type="caution">
    <text evidence="5">The sequence shown here is derived from an EMBL/GenBank/DDBJ whole genome shotgun (WGS) entry which is preliminary data.</text>
</comment>
<comment type="similarity">
    <text evidence="2">Belongs to the methyl-accepting chemotaxis (MCP) protein family.</text>
</comment>
<evidence type="ECO:0000313" key="6">
    <source>
        <dbReference type="Proteomes" id="UP000544872"/>
    </source>
</evidence>
<dbReference type="GO" id="GO:0006935">
    <property type="term" value="P:chemotaxis"/>
    <property type="evidence" value="ECO:0007669"/>
    <property type="project" value="InterPro"/>
</dbReference>
<dbReference type="GO" id="GO:0004888">
    <property type="term" value="F:transmembrane signaling receptor activity"/>
    <property type="evidence" value="ECO:0007669"/>
    <property type="project" value="InterPro"/>
</dbReference>
<dbReference type="PANTHER" id="PTHR32089:SF112">
    <property type="entry name" value="LYSOZYME-LIKE PROTEIN-RELATED"/>
    <property type="match status" value="1"/>
</dbReference>
<keyword evidence="6" id="KW-1185">Reference proteome</keyword>
<organism evidence="5 6">
    <name type="scientific">Novispirillum itersonii</name>
    <name type="common">Aquaspirillum itersonii</name>
    <dbReference type="NCBI Taxonomy" id="189"/>
    <lineage>
        <taxon>Bacteria</taxon>
        <taxon>Pseudomonadati</taxon>
        <taxon>Pseudomonadota</taxon>
        <taxon>Alphaproteobacteria</taxon>
        <taxon>Rhodospirillales</taxon>
        <taxon>Novispirillaceae</taxon>
        <taxon>Novispirillum</taxon>
    </lineage>
</organism>
<proteinExistence type="inferred from homology"/>